<dbReference type="InterPro" id="IPR050095">
    <property type="entry name" value="ECF_ABC_transporter_ATP-bd"/>
</dbReference>
<dbReference type="PROSITE" id="PS50893">
    <property type="entry name" value="ABC_TRANSPORTER_2"/>
    <property type="match status" value="1"/>
</dbReference>
<keyword evidence="4" id="KW-1003">Cell membrane</keyword>
<dbReference type="AlphaFoldDB" id="A0A2V3WI16"/>
<keyword evidence="3" id="KW-0813">Transport</keyword>
<dbReference type="InterPro" id="IPR003593">
    <property type="entry name" value="AAA+_ATPase"/>
</dbReference>
<proteinExistence type="inferred from homology"/>
<comment type="subcellular location">
    <subcellularLocation>
        <location evidence="1">Cell membrane</location>
        <topology evidence="1">Peripheral membrane protein</topology>
    </subcellularLocation>
</comment>
<evidence type="ECO:0000313" key="11">
    <source>
        <dbReference type="Proteomes" id="UP000247922"/>
    </source>
</evidence>
<dbReference type="SUPFAM" id="SSF52540">
    <property type="entry name" value="P-loop containing nucleoside triphosphate hydrolases"/>
    <property type="match status" value="1"/>
</dbReference>
<keyword evidence="7" id="KW-1278">Translocase</keyword>
<dbReference type="InterPro" id="IPR027417">
    <property type="entry name" value="P-loop_NTPase"/>
</dbReference>
<keyword evidence="8" id="KW-0472">Membrane</keyword>
<keyword evidence="11" id="KW-1185">Reference proteome</keyword>
<dbReference type="PANTHER" id="PTHR43553:SF24">
    <property type="entry name" value="ENERGY-COUPLING FACTOR TRANSPORTER ATP-BINDING PROTEIN ECFA1"/>
    <property type="match status" value="1"/>
</dbReference>
<comment type="caution">
    <text evidence="10">The sequence shown here is derived from an EMBL/GenBank/DDBJ whole genome shotgun (WGS) entry which is preliminary data.</text>
</comment>
<dbReference type="SMART" id="SM00382">
    <property type="entry name" value="AAA"/>
    <property type="match status" value="1"/>
</dbReference>
<dbReference type="InterPro" id="IPR003439">
    <property type="entry name" value="ABC_transporter-like_ATP-bd"/>
</dbReference>
<dbReference type="GO" id="GO:0005524">
    <property type="term" value="F:ATP binding"/>
    <property type="evidence" value="ECO:0007669"/>
    <property type="project" value="UniProtKB-KW"/>
</dbReference>
<protein>
    <submittedName>
        <fullName evidence="10">Energy-coupling factor transport system ATP-binding protein</fullName>
    </submittedName>
</protein>
<organism evidence="10 11">
    <name type="scientific">Streptohalobacillus salinus</name>
    <dbReference type="NCBI Taxonomy" id="621096"/>
    <lineage>
        <taxon>Bacteria</taxon>
        <taxon>Bacillati</taxon>
        <taxon>Bacillota</taxon>
        <taxon>Bacilli</taxon>
        <taxon>Bacillales</taxon>
        <taxon>Bacillaceae</taxon>
        <taxon>Streptohalobacillus</taxon>
    </lineage>
</organism>
<evidence type="ECO:0000259" key="9">
    <source>
        <dbReference type="PROSITE" id="PS50893"/>
    </source>
</evidence>
<dbReference type="NCBIfam" id="NF010167">
    <property type="entry name" value="PRK13648.1"/>
    <property type="match status" value="1"/>
</dbReference>
<evidence type="ECO:0000256" key="4">
    <source>
        <dbReference type="ARBA" id="ARBA00022475"/>
    </source>
</evidence>
<dbReference type="OrthoDB" id="9784332at2"/>
<feature type="domain" description="ABC transporter" evidence="9">
    <location>
        <begin position="7"/>
        <end position="242"/>
    </location>
</feature>
<dbReference type="GO" id="GO:0016887">
    <property type="term" value="F:ATP hydrolysis activity"/>
    <property type="evidence" value="ECO:0007669"/>
    <property type="project" value="InterPro"/>
</dbReference>
<name>A0A2V3WI16_9BACI</name>
<comment type="similarity">
    <text evidence="2">Belongs to the ABC transporter superfamily.</text>
</comment>
<evidence type="ECO:0000256" key="2">
    <source>
        <dbReference type="ARBA" id="ARBA00005417"/>
    </source>
</evidence>
<evidence type="ECO:0000313" key="10">
    <source>
        <dbReference type="EMBL" id="PXW88449.1"/>
    </source>
</evidence>
<dbReference type="InterPro" id="IPR017871">
    <property type="entry name" value="ABC_transporter-like_CS"/>
</dbReference>
<dbReference type="GO" id="GO:0015087">
    <property type="term" value="F:cobalt ion transmembrane transporter activity"/>
    <property type="evidence" value="ECO:0007669"/>
    <property type="project" value="UniProtKB-ARBA"/>
</dbReference>
<dbReference type="RefSeq" id="WP_110251860.1">
    <property type="nucleotide sequence ID" value="NZ_QJJR01000012.1"/>
</dbReference>
<gene>
    <name evidence="10" type="ORF">DES38_11217</name>
</gene>
<dbReference type="InterPro" id="IPR015856">
    <property type="entry name" value="ABC_transpr_CbiO/EcfA_su"/>
</dbReference>
<dbReference type="PROSITE" id="PS00211">
    <property type="entry name" value="ABC_TRANSPORTER_1"/>
    <property type="match status" value="1"/>
</dbReference>
<dbReference type="PANTHER" id="PTHR43553">
    <property type="entry name" value="HEAVY METAL TRANSPORTER"/>
    <property type="match status" value="1"/>
</dbReference>
<evidence type="ECO:0000256" key="7">
    <source>
        <dbReference type="ARBA" id="ARBA00022967"/>
    </source>
</evidence>
<evidence type="ECO:0000256" key="5">
    <source>
        <dbReference type="ARBA" id="ARBA00022741"/>
    </source>
</evidence>
<accession>A0A2V3WI16</accession>
<dbReference type="Gene3D" id="3.40.50.300">
    <property type="entry name" value="P-loop containing nucleotide triphosphate hydrolases"/>
    <property type="match status" value="1"/>
</dbReference>
<dbReference type="EMBL" id="QJJR01000012">
    <property type="protein sequence ID" value="PXW88449.1"/>
    <property type="molecule type" value="Genomic_DNA"/>
</dbReference>
<evidence type="ECO:0000256" key="1">
    <source>
        <dbReference type="ARBA" id="ARBA00004202"/>
    </source>
</evidence>
<dbReference type="GO" id="GO:0043190">
    <property type="term" value="C:ATP-binding cassette (ABC) transporter complex"/>
    <property type="evidence" value="ECO:0007669"/>
    <property type="project" value="TreeGrafter"/>
</dbReference>
<dbReference type="Pfam" id="PF00005">
    <property type="entry name" value="ABC_tran"/>
    <property type="match status" value="1"/>
</dbReference>
<dbReference type="Proteomes" id="UP000247922">
    <property type="component" value="Unassembled WGS sequence"/>
</dbReference>
<sequence length="273" mass="31186">MLKEAVLTIKDLSFRYDLRTNDYQLNQISLDFNRGEWVTVIGDNGSGKSTLARVMIGLYPVERGIIQLDGVHLSEETVPLFRRRIGMVFQNPDNQFIGTSVEDDVAFSLENQNLTRSDMKRRVKEALQEVGMWQERKLDPQQLSGGQKQRVQIAGLLALQPEIMIFDEAFVMIDPAARRDLLELLHRLKEKHHLTIISISHEREALVYSDRIIQLKQGTVFRDGSLTEIFAADESLEPPMVERLNRALTARGRGISESYLTEEALVNFLCKSN</sequence>
<dbReference type="FunFam" id="3.40.50.300:FF:000224">
    <property type="entry name" value="Energy-coupling factor transporter ATP-binding protein EcfA"/>
    <property type="match status" value="1"/>
</dbReference>
<reference evidence="10 11" key="1">
    <citation type="submission" date="2018-05" db="EMBL/GenBank/DDBJ databases">
        <title>Genomic Encyclopedia of Type Strains, Phase IV (KMG-IV): sequencing the most valuable type-strain genomes for metagenomic binning, comparative biology and taxonomic classification.</title>
        <authorList>
            <person name="Goeker M."/>
        </authorList>
    </citation>
    <scope>NUCLEOTIDE SEQUENCE [LARGE SCALE GENOMIC DNA]</scope>
    <source>
        <strain evidence="10 11">DSM 22440</strain>
    </source>
</reference>
<dbReference type="CDD" id="cd03225">
    <property type="entry name" value="ABC_cobalt_CbiO_domain1"/>
    <property type="match status" value="1"/>
</dbReference>
<keyword evidence="6 10" id="KW-0067">ATP-binding</keyword>
<evidence type="ECO:0000256" key="6">
    <source>
        <dbReference type="ARBA" id="ARBA00022840"/>
    </source>
</evidence>
<keyword evidence="5" id="KW-0547">Nucleotide-binding</keyword>
<dbReference type="GO" id="GO:0042626">
    <property type="term" value="F:ATPase-coupled transmembrane transporter activity"/>
    <property type="evidence" value="ECO:0007669"/>
    <property type="project" value="TreeGrafter"/>
</dbReference>
<evidence type="ECO:0000256" key="8">
    <source>
        <dbReference type="ARBA" id="ARBA00023136"/>
    </source>
</evidence>
<evidence type="ECO:0000256" key="3">
    <source>
        <dbReference type="ARBA" id="ARBA00022448"/>
    </source>
</evidence>